<feature type="compositionally biased region" description="Basic and acidic residues" evidence="1">
    <location>
        <begin position="1"/>
        <end position="10"/>
    </location>
</feature>
<name>A0A8D7FLQ4_MUSAM</name>
<accession>A0A8D7FLQ4</accession>
<proteinExistence type="predicted"/>
<dbReference type="AlphaFoldDB" id="A0A8D7FLQ4"/>
<protein>
    <submittedName>
        <fullName evidence="2">(wild Malaysian banana) hypothetical protein</fullName>
    </submittedName>
</protein>
<feature type="non-terminal residue" evidence="2">
    <location>
        <position position="1"/>
    </location>
</feature>
<dbReference type="EMBL" id="HG996466">
    <property type="protein sequence ID" value="CAG1860516.1"/>
    <property type="molecule type" value="Genomic_DNA"/>
</dbReference>
<reference evidence="2" key="1">
    <citation type="submission" date="2021-03" db="EMBL/GenBank/DDBJ databases">
        <authorList>
            <consortium name="Genoscope - CEA"/>
            <person name="William W."/>
        </authorList>
    </citation>
    <scope>NUCLEOTIDE SEQUENCE</scope>
    <source>
        <strain evidence="2">Doubled-haploid Pahang</strain>
    </source>
</reference>
<evidence type="ECO:0000313" key="2">
    <source>
        <dbReference type="EMBL" id="CAG1860516.1"/>
    </source>
</evidence>
<feature type="region of interest" description="Disordered" evidence="1">
    <location>
        <begin position="1"/>
        <end position="26"/>
    </location>
</feature>
<gene>
    <name evidence="2" type="ORF">GSMUA_98200.1</name>
</gene>
<evidence type="ECO:0000256" key="1">
    <source>
        <dbReference type="SAM" id="MobiDB-lite"/>
    </source>
</evidence>
<organism evidence="2">
    <name type="scientific">Musa acuminata subsp. malaccensis</name>
    <name type="common">Wild banana</name>
    <name type="synonym">Musa malaccensis</name>
    <dbReference type="NCBI Taxonomy" id="214687"/>
    <lineage>
        <taxon>Eukaryota</taxon>
        <taxon>Viridiplantae</taxon>
        <taxon>Streptophyta</taxon>
        <taxon>Embryophyta</taxon>
        <taxon>Tracheophyta</taxon>
        <taxon>Spermatophyta</taxon>
        <taxon>Magnoliopsida</taxon>
        <taxon>Liliopsida</taxon>
        <taxon>Zingiberales</taxon>
        <taxon>Musaceae</taxon>
        <taxon>Musa</taxon>
    </lineage>
</organism>
<sequence length="44" mass="5028">YSSHRGAEHKPKVHANKGGEQKTIKAQKPKAKFFNRTQVVILRI</sequence>